<dbReference type="PANTHER" id="PTHR24221:SF648">
    <property type="entry name" value="ABC-TYPE TRANSPORTER ATR1"/>
    <property type="match status" value="1"/>
</dbReference>
<dbReference type="InterPro" id="IPR027417">
    <property type="entry name" value="P-loop_NTPase"/>
</dbReference>
<dbReference type="PROSITE" id="PS50929">
    <property type="entry name" value="ABC_TM1F"/>
    <property type="match status" value="1"/>
</dbReference>
<evidence type="ECO:0000256" key="5">
    <source>
        <dbReference type="ARBA" id="ARBA00022792"/>
    </source>
</evidence>
<dbReference type="PROSITE" id="PS00211">
    <property type="entry name" value="ABC_TRANSPORTER_1"/>
    <property type="match status" value="1"/>
</dbReference>
<evidence type="ECO:0000259" key="12">
    <source>
        <dbReference type="PROSITE" id="PS50893"/>
    </source>
</evidence>
<dbReference type="Pfam" id="PF00664">
    <property type="entry name" value="ABC_membrane"/>
    <property type="match status" value="1"/>
</dbReference>
<dbReference type="GO" id="GO:0000041">
    <property type="term" value="P:transition metal ion transport"/>
    <property type="evidence" value="ECO:0007669"/>
    <property type="project" value="UniProtKB-ARBA"/>
</dbReference>
<dbReference type="GO" id="GO:0005524">
    <property type="term" value="F:ATP binding"/>
    <property type="evidence" value="ECO:0007669"/>
    <property type="project" value="UniProtKB-KW"/>
</dbReference>
<dbReference type="AlphaFoldDB" id="A0A0C9UE79"/>
<evidence type="ECO:0000256" key="11">
    <source>
        <dbReference type="SAM" id="Phobius"/>
    </source>
</evidence>
<dbReference type="InterPro" id="IPR003593">
    <property type="entry name" value="AAA+_ATPase"/>
</dbReference>
<dbReference type="HOGENOM" id="CLU_000604_6_4_1"/>
<feature type="region of interest" description="Disordered" evidence="10">
    <location>
        <begin position="960"/>
        <end position="1053"/>
    </location>
</feature>
<dbReference type="InterPro" id="IPR011527">
    <property type="entry name" value="ABC1_TM_dom"/>
</dbReference>
<feature type="region of interest" description="Disordered" evidence="10">
    <location>
        <begin position="231"/>
        <end position="288"/>
    </location>
</feature>
<feature type="transmembrane region" description="Helical" evidence="11">
    <location>
        <begin position="354"/>
        <end position="375"/>
    </location>
</feature>
<keyword evidence="6" id="KW-0067">ATP-binding</keyword>
<comment type="similarity">
    <text evidence="9">Belongs to the ABC transporter superfamily. ABCB family. Heavy Metal importer (TC 3.A.1.210) subfamily.</text>
</comment>
<dbReference type="GO" id="GO:0016020">
    <property type="term" value="C:membrane"/>
    <property type="evidence" value="ECO:0007669"/>
    <property type="project" value="UniProtKB-SubCell"/>
</dbReference>
<feature type="transmembrane region" description="Helical" evidence="11">
    <location>
        <begin position="541"/>
        <end position="562"/>
    </location>
</feature>
<sequence length="1231" mass="134640">MASSPLQTALATLRLTGPAIPLLTTLSIACLRTTNDHDDYTPIISVIVTKKTPRRALILSFLSIIAASFFIDGALVVARAVLTGVWEGTTTQWRLIEVADVLGLVAFAGLAALGTWKDVNGIEVWTRSRLLLATLFALAVDITQVVLLALSVNFTDTQPRVPPVSRWNLPNTLHFGLVALRTLSLAILASAFYFPRISYVPASRDHSIGTEEANDSTNLLGAPVAGSSQYGTFSSVPQTPQSITRSQSPTPEGVHSSANPQINTPPNAPPAPLKPNPRKEVNEDPSWKEVSQRLRRLAPYLWPKKDKGLQILAAICILLLLVSRLVNLLTPLTLGKIVSSLETPGPGRPFELPWASILLYVILRFLQSPGGVAALRDTLWAPVMQYSDREMSQLSFDHLLNLSLAFHTRRKTGEVLRILDRGASINHILELLLFNIGPIFLDISIALVFFFYLFGWPLAVLILVVMIAYVYASVILTTWRTKLRRRMNDRDVITRGIHTDCLLNYETVKYFCGEEHEGERYQDAIREYQALEYKVMVSLNLLNLVQSFIFSLGILVGSMLVAMQITRHKLNSDGVPMGSSDFVVFITYLAQLYGPLNSLGYIYRSINQNLVDTERLMKLLEEPQEVKDKPNAPNLHVTDGEIEFENVSFSYDGRVTALNNISFKVPKGSSVALVGESGSGKSTVLRLLYRFYDLKDTEGRILIDGQDIREVTQQSLRKAIGVVPQDSVLFNSSIGYNIGYGKFGATPAEIEAAAQAAQMHERIMTFPDGYDTKVGERGVRLSGGEKQRVAIARTLLKNPPILLLDEATSALDTSTEKDIQKALQNLIRGRSSLTIAHRLSTIANADIILVLKEGQIVESGSFRELLTANGVFASMWADQVSADEEAQLPDVHASQKEAVAGYAVADVDTKPEEPEVKAPEPQVFEWEQPNLEEQDPFADQFSAPTEEESIAPKDVEHIVVTESPRPVPAELPKEEASTAPEDIEHIIVTESPRPVSAELPKEEETQVDPAPVTEPARQDPVEPEQSTEQVPEQEKPEETRPLSYAEAAAAHAPENEVVHAPENEAVHAPAAHVPEIETTPRPFPSTEAPAVPIAFPSSQAEPEVPLETPVSPTSVTFSPTATPPSRAGTPDPEGKYKRIRKTSQNIQKFAQRSLSFVGRKQSSGTVSTKVESNSPRTSKDEARATTVTNDSGSVAGDSATDRSIPVTGSDDKKDAKGKGKKGKKGGARGGK</sequence>
<feature type="transmembrane region" description="Helical" evidence="11">
    <location>
        <begin position="458"/>
        <end position="479"/>
    </location>
</feature>
<keyword evidence="3 11" id="KW-0812">Transmembrane</keyword>
<gene>
    <name evidence="14" type="ORF">M422DRAFT_39595</name>
</gene>
<dbReference type="InterPro" id="IPR039421">
    <property type="entry name" value="Type_1_exporter"/>
</dbReference>
<keyword evidence="15" id="KW-1185">Reference proteome</keyword>
<evidence type="ECO:0000256" key="2">
    <source>
        <dbReference type="ARBA" id="ARBA00022448"/>
    </source>
</evidence>
<feature type="compositionally biased region" description="Basic and acidic residues" evidence="10">
    <location>
        <begin position="971"/>
        <end position="987"/>
    </location>
</feature>
<dbReference type="InterPro" id="IPR036640">
    <property type="entry name" value="ABC1_TM_sf"/>
</dbReference>
<dbReference type="GO" id="GO:0140359">
    <property type="term" value="F:ABC-type transporter activity"/>
    <property type="evidence" value="ECO:0007669"/>
    <property type="project" value="InterPro"/>
</dbReference>
<feature type="compositionally biased region" description="Pro residues" evidence="10">
    <location>
        <begin position="266"/>
        <end position="275"/>
    </location>
</feature>
<feature type="domain" description="ABC transmembrane type-1" evidence="13">
    <location>
        <begin position="314"/>
        <end position="608"/>
    </location>
</feature>
<feature type="compositionally biased region" description="Polar residues" evidence="10">
    <location>
        <begin position="1110"/>
        <end position="1120"/>
    </location>
</feature>
<feature type="compositionally biased region" description="Polar residues" evidence="10">
    <location>
        <begin position="1142"/>
        <end position="1176"/>
    </location>
</feature>
<feature type="transmembrane region" description="Helical" evidence="11">
    <location>
        <begin position="57"/>
        <end position="81"/>
    </location>
</feature>
<dbReference type="SUPFAM" id="SSF90123">
    <property type="entry name" value="ABC transporter transmembrane region"/>
    <property type="match status" value="1"/>
</dbReference>
<reference evidence="14 15" key="1">
    <citation type="submission" date="2014-06" db="EMBL/GenBank/DDBJ databases">
        <title>Evolutionary Origins and Diversification of the Mycorrhizal Mutualists.</title>
        <authorList>
            <consortium name="DOE Joint Genome Institute"/>
            <consortium name="Mycorrhizal Genomics Consortium"/>
            <person name="Kohler A."/>
            <person name="Kuo A."/>
            <person name="Nagy L.G."/>
            <person name="Floudas D."/>
            <person name="Copeland A."/>
            <person name="Barry K.W."/>
            <person name="Cichocki N."/>
            <person name="Veneault-Fourrey C."/>
            <person name="LaButti K."/>
            <person name="Lindquist E.A."/>
            <person name="Lipzen A."/>
            <person name="Lundell T."/>
            <person name="Morin E."/>
            <person name="Murat C."/>
            <person name="Riley R."/>
            <person name="Ohm R."/>
            <person name="Sun H."/>
            <person name="Tunlid A."/>
            <person name="Henrissat B."/>
            <person name="Grigoriev I.V."/>
            <person name="Hibbett D.S."/>
            <person name="Martin F."/>
        </authorList>
    </citation>
    <scope>NUCLEOTIDE SEQUENCE [LARGE SCALE GENOMIC DNA]</scope>
    <source>
        <strain evidence="14 15">SS14</strain>
    </source>
</reference>
<dbReference type="SMART" id="SM00382">
    <property type="entry name" value="AAA"/>
    <property type="match status" value="1"/>
</dbReference>
<feature type="domain" description="ABC transporter" evidence="12">
    <location>
        <begin position="642"/>
        <end position="878"/>
    </location>
</feature>
<organism evidence="14 15">
    <name type="scientific">Sphaerobolus stellatus (strain SS14)</name>
    <dbReference type="NCBI Taxonomy" id="990650"/>
    <lineage>
        <taxon>Eukaryota</taxon>
        <taxon>Fungi</taxon>
        <taxon>Dikarya</taxon>
        <taxon>Basidiomycota</taxon>
        <taxon>Agaricomycotina</taxon>
        <taxon>Agaricomycetes</taxon>
        <taxon>Phallomycetidae</taxon>
        <taxon>Geastrales</taxon>
        <taxon>Sphaerobolaceae</taxon>
        <taxon>Sphaerobolus</taxon>
    </lineage>
</organism>
<dbReference type="EMBL" id="KN837666">
    <property type="protein sequence ID" value="KIJ23460.1"/>
    <property type="molecule type" value="Genomic_DNA"/>
</dbReference>
<dbReference type="GO" id="GO:0016887">
    <property type="term" value="F:ATP hydrolysis activity"/>
    <property type="evidence" value="ECO:0007669"/>
    <property type="project" value="InterPro"/>
</dbReference>
<keyword evidence="8 11" id="KW-0472">Membrane</keyword>
<dbReference type="PROSITE" id="PS50893">
    <property type="entry name" value="ABC_TRANSPORTER_2"/>
    <property type="match status" value="1"/>
</dbReference>
<feature type="compositionally biased region" description="Basic residues" evidence="10">
    <location>
        <begin position="1218"/>
        <end position="1231"/>
    </location>
</feature>
<evidence type="ECO:0000256" key="1">
    <source>
        <dbReference type="ARBA" id="ARBA00004141"/>
    </source>
</evidence>
<feature type="transmembrane region" description="Helical" evidence="11">
    <location>
        <begin position="131"/>
        <end position="152"/>
    </location>
</feature>
<dbReference type="Gene3D" id="1.20.1560.10">
    <property type="entry name" value="ABC transporter type 1, transmembrane domain"/>
    <property type="match status" value="1"/>
</dbReference>
<dbReference type="Gene3D" id="3.40.50.300">
    <property type="entry name" value="P-loop containing nucleotide triphosphate hydrolases"/>
    <property type="match status" value="1"/>
</dbReference>
<feature type="compositionally biased region" description="Polar residues" evidence="10">
    <location>
        <begin position="231"/>
        <end position="250"/>
    </location>
</feature>
<comment type="subcellular location">
    <subcellularLocation>
        <location evidence="1">Membrane</location>
        <topology evidence="1">Multi-pass membrane protein</topology>
    </subcellularLocation>
</comment>
<keyword evidence="2" id="KW-0813">Transport</keyword>
<name>A0A0C9UE79_SPHS4</name>
<protein>
    <submittedName>
        <fullName evidence="14">Uncharacterized protein</fullName>
    </submittedName>
</protein>
<evidence type="ECO:0000256" key="7">
    <source>
        <dbReference type="ARBA" id="ARBA00022989"/>
    </source>
</evidence>
<dbReference type="InterPro" id="IPR003439">
    <property type="entry name" value="ABC_transporter-like_ATP-bd"/>
</dbReference>
<keyword evidence="7 11" id="KW-1133">Transmembrane helix</keyword>
<feature type="compositionally biased region" description="Basic and acidic residues" evidence="10">
    <location>
        <begin position="277"/>
        <end position="288"/>
    </location>
</feature>
<evidence type="ECO:0000313" key="14">
    <source>
        <dbReference type="EMBL" id="KIJ23460.1"/>
    </source>
</evidence>
<evidence type="ECO:0000256" key="6">
    <source>
        <dbReference type="ARBA" id="ARBA00022840"/>
    </source>
</evidence>
<keyword evidence="5" id="KW-0496">Mitochondrion</keyword>
<feature type="transmembrane region" description="Helical" evidence="11">
    <location>
        <begin position="101"/>
        <end position="119"/>
    </location>
</feature>
<dbReference type="SUPFAM" id="SSF52540">
    <property type="entry name" value="P-loop containing nucleoside triphosphate hydrolases"/>
    <property type="match status" value="1"/>
</dbReference>
<keyword evidence="4" id="KW-0547">Nucleotide-binding</keyword>
<evidence type="ECO:0000256" key="9">
    <source>
        <dbReference type="ARBA" id="ARBA00024363"/>
    </source>
</evidence>
<proteinExistence type="inferred from homology"/>
<keyword evidence="5" id="KW-0999">Mitochondrion inner membrane</keyword>
<evidence type="ECO:0000256" key="8">
    <source>
        <dbReference type="ARBA" id="ARBA00023136"/>
    </source>
</evidence>
<evidence type="ECO:0000259" key="13">
    <source>
        <dbReference type="PROSITE" id="PS50929"/>
    </source>
</evidence>
<dbReference type="PANTHER" id="PTHR24221">
    <property type="entry name" value="ATP-BINDING CASSETTE SUB-FAMILY B"/>
    <property type="match status" value="1"/>
</dbReference>
<evidence type="ECO:0000256" key="4">
    <source>
        <dbReference type="ARBA" id="ARBA00022741"/>
    </source>
</evidence>
<feature type="transmembrane region" description="Helical" evidence="11">
    <location>
        <begin position="172"/>
        <end position="194"/>
    </location>
</feature>
<dbReference type="CDD" id="cd18583">
    <property type="entry name" value="ABC_6TM_HMT1"/>
    <property type="match status" value="1"/>
</dbReference>
<dbReference type="FunFam" id="3.40.50.300:FF:000186">
    <property type="entry name" value="ATP-binding cassette sub-family B member 7, mitochondrial"/>
    <property type="match status" value="1"/>
</dbReference>
<feature type="transmembrane region" description="Helical" evidence="11">
    <location>
        <begin position="311"/>
        <end position="334"/>
    </location>
</feature>
<dbReference type="InterPro" id="IPR017871">
    <property type="entry name" value="ABC_transporter-like_CS"/>
</dbReference>
<accession>A0A0C9UE79</accession>
<evidence type="ECO:0000256" key="10">
    <source>
        <dbReference type="SAM" id="MobiDB-lite"/>
    </source>
</evidence>
<dbReference type="Pfam" id="PF00005">
    <property type="entry name" value="ABC_tran"/>
    <property type="match status" value="1"/>
</dbReference>
<dbReference type="Proteomes" id="UP000054279">
    <property type="component" value="Unassembled WGS sequence"/>
</dbReference>
<evidence type="ECO:0000313" key="15">
    <source>
        <dbReference type="Proteomes" id="UP000054279"/>
    </source>
</evidence>
<evidence type="ECO:0000256" key="3">
    <source>
        <dbReference type="ARBA" id="ARBA00022692"/>
    </source>
</evidence>
<feature type="transmembrane region" description="Helical" evidence="11">
    <location>
        <begin position="431"/>
        <end position="452"/>
    </location>
</feature>
<feature type="region of interest" description="Disordered" evidence="10">
    <location>
        <begin position="1076"/>
        <end position="1231"/>
    </location>
</feature>
<dbReference type="OrthoDB" id="6500128at2759"/>